<protein>
    <submittedName>
        <fullName evidence="1">Uncharacterized protein</fullName>
    </submittedName>
</protein>
<evidence type="ECO:0000313" key="1">
    <source>
        <dbReference type="EMBL" id="MDZ5762534.1"/>
    </source>
</evidence>
<keyword evidence="2" id="KW-1185">Reference proteome</keyword>
<dbReference type="Proteomes" id="UP001293791">
    <property type="component" value="Unassembled WGS sequence"/>
</dbReference>
<sequence length="511" mass="58206">MMINIRSAMLKLLKVFNDAVAAQHSFRLYYVCKGEILSQMPFEKYQWISAVWSSYENSEIYSNSDGVENLNNIIISTEFLEVIYLTNIDILEKIGDLHGGFFTKGRLSIDNLDGYIDVVSWFNNNQNSPENLFSVISYIKGKVDQEKAQEKAKNLEEAKDDDSDDRVSDDRVDTRFIWRGGNIYYENEIGDYYSIKDIMYWSYMHGTVQAIRDGRPEPVGNWYQFPFHDDHAKRWLGRGFEGLGICKNLNYCGNSDYAQVTTAYKQYLFEFLGYEELIRIRKTFDKPLIRGPLFERLDGEVPHEGQAYIEGEPANQPWKGFFSISKIGKGVSIIHTTTDWLKVYKDYKDHEEISKSNLLNAGISSTYTVLLVSGNTAYLPHLPAAKATIQIYKGDYEGAAATTLFALGIYATNCILFNYTPKTALVVSTLLLLSSGAYGVYELGHLVYNLFIADNTANEVMNDYIHVCQEYIPNGTMSFKPVCGTFIEGLNETSLEFQMGRFEVFNGTVEV</sequence>
<organism evidence="1 2">
    <name type="scientific">Candidatus Cyrtobacter comes</name>
    <dbReference type="NCBI Taxonomy" id="675776"/>
    <lineage>
        <taxon>Bacteria</taxon>
        <taxon>Pseudomonadati</taxon>
        <taxon>Pseudomonadota</taxon>
        <taxon>Alphaproteobacteria</taxon>
        <taxon>Rickettsiales</taxon>
        <taxon>Candidatus Midichloriaceae</taxon>
        <taxon>Candidatus Cyrtobacter</taxon>
    </lineage>
</organism>
<gene>
    <name evidence="1" type="ORF">Cyrtocomes_00921</name>
</gene>
<name>A0ABU5L9M0_9RICK</name>
<comment type="caution">
    <text evidence="1">The sequence shown here is derived from an EMBL/GenBank/DDBJ whole genome shotgun (WGS) entry which is preliminary data.</text>
</comment>
<accession>A0ABU5L9M0</accession>
<reference evidence="1 2" key="1">
    <citation type="submission" date="2023-02" db="EMBL/GenBank/DDBJ databases">
        <title>Host association and intracellularity evolved multiple times independently in the Rickettsiales.</title>
        <authorList>
            <person name="Castelli M."/>
            <person name="Nardi T."/>
            <person name="Gammuto L."/>
            <person name="Bellinzona G."/>
            <person name="Sabaneyeva E."/>
            <person name="Potekhin A."/>
            <person name="Serra V."/>
            <person name="Petroni G."/>
            <person name="Sassera D."/>
        </authorList>
    </citation>
    <scope>NUCLEOTIDE SEQUENCE [LARGE SCALE GENOMIC DNA]</scope>
    <source>
        <strain evidence="1 2">BOD18</strain>
    </source>
</reference>
<proteinExistence type="predicted"/>
<evidence type="ECO:0000313" key="2">
    <source>
        <dbReference type="Proteomes" id="UP001293791"/>
    </source>
</evidence>
<dbReference type="EMBL" id="JARGYT010000059">
    <property type="protein sequence ID" value="MDZ5762534.1"/>
    <property type="molecule type" value="Genomic_DNA"/>
</dbReference>
<dbReference type="RefSeq" id="WP_322497995.1">
    <property type="nucleotide sequence ID" value="NZ_JARGYT010000059.1"/>
</dbReference>